<accession>A0AB39YF31</accession>
<gene>
    <name evidence="1" type="ORF">AB5J51_40070</name>
</gene>
<dbReference type="EMBL" id="CP165727">
    <property type="protein sequence ID" value="XDV68638.1"/>
    <property type="molecule type" value="Genomic_DNA"/>
</dbReference>
<reference evidence="1" key="1">
    <citation type="submission" date="2024-08" db="EMBL/GenBank/DDBJ databases">
        <authorList>
            <person name="Yu S.T."/>
        </authorList>
    </citation>
    <scope>NUCLEOTIDE SEQUENCE</scope>
    <source>
        <strain evidence="1">R33</strain>
    </source>
</reference>
<dbReference type="InterPro" id="IPR016181">
    <property type="entry name" value="Acyl_CoA_acyltransferase"/>
</dbReference>
<dbReference type="RefSeq" id="WP_369780131.1">
    <property type="nucleotide sequence ID" value="NZ_CP165727.1"/>
</dbReference>
<name>A0AB39YF31_9ACTN</name>
<proteinExistence type="predicted"/>
<dbReference type="AlphaFoldDB" id="A0AB39YF31"/>
<organism evidence="1">
    <name type="scientific">Streptomyces sp. R33</name>
    <dbReference type="NCBI Taxonomy" id="3238629"/>
    <lineage>
        <taxon>Bacteria</taxon>
        <taxon>Bacillati</taxon>
        <taxon>Actinomycetota</taxon>
        <taxon>Actinomycetes</taxon>
        <taxon>Kitasatosporales</taxon>
        <taxon>Streptomycetaceae</taxon>
        <taxon>Streptomyces</taxon>
    </lineage>
</organism>
<dbReference type="SUPFAM" id="SSF55729">
    <property type="entry name" value="Acyl-CoA N-acyltransferases (Nat)"/>
    <property type="match status" value="1"/>
</dbReference>
<protein>
    <recommendedName>
        <fullName evidence="2">N-acetyltransferase domain-containing protein</fullName>
    </recommendedName>
</protein>
<sequence length="178" mass="20085">MTLLTSDHVPAVDELIRLRMYWLLDHRLPLSGESSNLVDLVRLPEPEPGMLPVGMWDGETLVAALAVQSAAPMAGWTLEERQESSLTVSLAHTHPEQQGLGRLLTHWLCDYAARRPSPPAWIRCTVRVKSLADYLEHACGWEKVREVTGWKGDSHLFQRAPRRDPHMRLLVRGEGELA</sequence>
<evidence type="ECO:0008006" key="2">
    <source>
        <dbReference type="Google" id="ProtNLM"/>
    </source>
</evidence>
<evidence type="ECO:0000313" key="1">
    <source>
        <dbReference type="EMBL" id="XDV68638.1"/>
    </source>
</evidence>